<dbReference type="PANTHER" id="PTHR43102:SF2">
    <property type="entry name" value="GAF DOMAIN-CONTAINING PROTEIN"/>
    <property type="match status" value="1"/>
</dbReference>
<dbReference type="Proteomes" id="UP000193749">
    <property type="component" value="Unassembled WGS sequence"/>
</dbReference>
<dbReference type="SMART" id="SM00267">
    <property type="entry name" value="GGDEF"/>
    <property type="match status" value="1"/>
</dbReference>
<proteinExistence type="predicted"/>
<dbReference type="STRING" id="55209.HA50_19275"/>
<evidence type="ECO:0000259" key="1">
    <source>
        <dbReference type="PROSITE" id="PS50887"/>
    </source>
</evidence>
<accession>A0A1X1EZF5</accession>
<keyword evidence="3" id="KW-1185">Reference proteome</keyword>
<sequence length="322" mass="36237">MKAPALPADESDRLAQLRALNILHTPAEERFDRLTRLARRLFGVPVALVSLLEEDHQWFKSIAGESGETAPRNTSFCGHAILQDDLMVVENALEDDRFYDNPLVTGENPVRFYAGCPLRTPAGAKVGTLCIVDHQARSFDDDDCHTLRDLAAMAEAELVAFQTATSDELTQITNRRGFMTLGQLALNECLVKQLPACLTFLDLDRFKEINDTLGHRQGDRALMDFAEAMKVSFRQADIFARLGGDEFVVLFNGLQQSDAEGVLARFDRHLQRQTHDLSRLYQLHFSSGIVEFDPQQPLSLEQLLEGSDERMYAAKNKKKQVR</sequence>
<protein>
    <submittedName>
        <fullName evidence="2">GGDEF domain-containing protein</fullName>
    </submittedName>
</protein>
<gene>
    <name evidence="2" type="ORF">HA50_19275</name>
</gene>
<dbReference type="InterPro" id="IPR029787">
    <property type="entry name" value="Nucleotide_cyclase"/>
</dbReference>
<reference evidence="2 3" key="1">
    <citation type="journal article" date="2017" name="Antonie Van Leeuwenhoek">
        <title>Phylogenomic resolution of the bacterial genus Pantoea and its relationship with Erwinia and Tatumella.</title>
        <authorList>
            <person name="Palmer M."/>
            <person name="Steenkamp E.T."/>
            <person name="Coetzee M.P."/>
            <person name="Chan W.Y."/>
            <person name="van Zyl E."/>
            <person name="De Maayer P."/>
            <person name="Coutinho T.A."/>
            <person name="Blom J."/>
            <person name="Smits T.H."/>
            <person name="Duffy B."/>
            <person name="Venter S.N."/>
        </authorList>
    </citation>
    <scope>NUCLEOTIDE SEQUENCE [LARGE SCALE GENOMIC DNA]</scope>
    <source>
        <strain evidence="2 3">LMG 2657</strain>
    </source>
</reference>
<dbReference type="InterPro" id="IPR043128">
    <property type="entry name" value="Rev_trsase/Diguanyl_cyclase"/>
</dbReference>
<organism evidence="2 3">
    <name type="scientific">Pantoea cypripedii</name>
    <name type="common">Pectobacterium cypripedii</name>
    <name type="synonym">Erwinia cypripedii</name>
    <dbReference type="NCBI Taxonomy" id="55209"/>
    <lineage>
        <taxon>Bacteria</taxon>
        <taxon>Pseudomonadati</taxon>
        <taxon>Pseudomonadota</taxon>
        <taxon>Gammaproteobacteria</taxon>
        <taxon>Enterobacterales</taxon>
        <taxon>Erwiniaceae</taxon>
        <taxon>Pantoea</taxon>
    </lineage>
</organism>
<dbReference type="InterPro" id="IPR000160">
    <property type="entry name" value="GGDEF_dom"/>
</dbReference>
<dbReference type="PROSITE" id="PS50887">
    <property type="entry name" value="GGDEF"/>
    <property type="match status" value="1"/>
</dbReference>
<dbReference type="SMART" id="SM00065">
    <property type="entry name" value="GAF"/>
    <property type="match status" value="1"/>
</dbReference>
<evidence type="ECO:0000313" key="3">
    <source>
        <dbReference type="Proteomes" id="UP000193749"/>
    </source>
</evidence>
<feature type="domain" description="GGDEF" evidence="1">
    <location>
        <begin position="194"/>
        <end position="322"/>
    </location>
</feature>
<dbReference type="OrthoDB" id="9812358at2"/>
<dbReference type="CDD" id="cd01949">
    <property type="entry name" value="GGDEF"/>
    <property type="match status" value="1"/>
</dbReference>
<name>A0A1X1EZF5_PANCY</name>
<dbReference type="InterPro" id="IPR029016">
    <property type="entry name" value="GAF-like_dom_sf"/>
</dbReference>
<dbReference type="PANTHER" id="PTHR43102">
    <property type="entry name" value="SLR1143 PROTEIN"/>
    <property type="match status" value="1"/>
</dbReference>
<dbReference type="RefSeq" id="WP_084877596.1">
    <property type="nucleotide sequence ID" value="NZ_JAGGMY010000001.1"/>
</dbReference>
<dbReference type="SUPFAM" id="SSF55073">
    <property type="entry name" value="Nucleotide cyclase"/>
    <property type="match status" value="1"/>
</dbReference>
<dbReference type="Gene3D" id="3.30.450.40">
    <property type="match status" value="1"/>
</dbReference>
<evidence type="ECO:0000313" key="2">
    <source>
        <dbReference type="EMBL" id="ORM95372.1"/>
    </source>
</evidence>
<comment type="caution">
    <text evidence="2">The sequence shown here is derived from an EMBL/GenBank/DDBJ whole genome shotgun (WGS) entry which is preliminary data.</text>
</comment>
<dbReference type="NCBIfam" id="TIGR00254">
    <property type="entry name" value="GGDEF"/>
    <property type="match status" value="1"/>
</dbReference>
<dbReference type="AlphaFoldDB" id="A0A1X1EZF5"/>
<dbReference type="EMBL" id="MLJI01000001">
    <property type="protein sequence ID" value="ORM95372.1"/>
    <property type="molecule type" value="Genomic_DNA"/>
</dbReference>
<dbReference type="SUPFAM" id="SSF55781">
    <property type="entry name" value="GAF domain-like"/>
    <property type="match status" value="1"/>
</dbReference>
<dbReference type="Pfam" id="PF00990">
    <property type="entry name" value="GGDEF"/>
    <property type="match status" value="1"/>
</dbReference>
<dbReference type="Gene3D" id="3.30.70.270">
    <property type="match status" value="1"/>
</dbReference>
<dbReference type="InterPro" id="IPR003018">
    <property type="entry name" value="GAF"/>
</dbReference>
<dbReference type="Pfam" id="PF01590">
    <property type="entry name" value="GAF"/>
    <property type="match status" value="1"/>
</dbReference>